<dbReference type="GeneID" id="44133632"/>
<dbReference type="STRING" id="93064.BRX40_13765"/>
<dbReference type="OrthoDB" id="7473760at2"/>
<dbReference type="KEGG" id="skr:BRX40_13765"/>
<accession>A0A1L6JBQ4</accession>
<organism evidence="1 2">
    <name type="scientific">Sphingomonas koreensis</name>
    <dbReference type="NCBI Taxonomy" id="93064"/>
    <lineage>
        <taxon>Bacteria</taxon>
        <taxon>Pseudomonadati</taxon>
        <taxon>Pseudomonadota</taxon>
        <taxon>Alphaproteobacteria</taxon>
        <taxon>Sphingomonadales</taxon>
        <taxon>Sphingomonadaceae</taxon>
        <taxon>Sphingomonas</taxon>
    </lineage>
</organism>
<proteinExistence type="predicted"/>
<dbReference type="RefSeq" id="WP_075151990.1">
    <property type="nucleotide sequence ID" value="NZ_CP018820.1"/>
</dbReference>
<protein>
    <submittedName>
        <fullName evidence="1">Uncharacterized protein</fullName>
    </submittedName>
</protein>
<reference evidence="2" key="1">
    <citation type="submission" date="2016-12" db="EMBL/GenBank/DDBJ databases">
        <title>Whole genome sequencing of Sphingomonas sp. ABOJV.</title>
        <authorList>
            <person name="Conlan S."/>
            <person name="Thomas P.J."/>
            <person name="Mullikin J."/>
            <person name="Palmore T.N."/>
            <person name="Frank K.M."/>
            <person name="Segre J.A."/>
        </authorList>
    </citation>
    <scope>NUCLEOTIDE SEQUENCE [LARGE SCALE GENOMIC DNA]</scope>
    <source>
        <strain evidence="2">ABOJV</strain>
    </source>
</reference>
<evidence type="ECO:0000313" key="1">
    <source>
        <dbReference type="EMBL" id="APR53352.1"/>
    </source>
</evidence>
<gene>
    <name evidence="1" type="ORF">BRX40_13765</name>
</gene>
<evidence type="ECO:0000313" key="2">
    <source>
        <dbReference type="Proteomes" id="UP000185161"/>
    </source>
</evidence>
<dbReference type="AlphaFoldDB" id="A0A1L6JBQ4"/>
<dbReference type="Proteomes" id="UP000185161">
    <property type="component" value="Chromosome"/>
</dbReference>
<dbReference type="EMBL" id="CP018820">
    <property type="protein sequence ID" value="APR53352.1"/>
    <property type="molecule type" value="Genomic_DNA"/>
</dbReference>
<keyword evidence="2" id="KW-1185">Reference proteome</keyword>
<sequence length="104" mass="10933">MSNPVQACDRLWRALERSASAAGCVITLAASKTVPWASATFTGGRHVIYLAADAGEDLVRWAAGLPEAVLPLPGHMLADLVVSEFNTLSGRSHFSIEALTVEAA</sequence>
<name>A0A1L6JBQ4_9SPHN</name>